<keyword evidence="2" id="KW-0371">Homeobox</keyword>
<accession>A0A392V1R9</accession>
<evidence type="ECO:0000313" key="3">
    <source>
        <dbReference type="Proteomes" id="UP000265520"/>
    </source>
</evidence>
<feature type="region of interest" description="Disordered" evidence="1">
    <location>
        <begin position="20"/>
        <end position="58"/>
    </location>
</feature>
<name>A0A392V1R9_9FABA</name>
<dbReference type="Proteomes" id="UP000265520">
    <property type="component" value="Unassembled WGS sequence"/>
</dbReference>
<dbReference type="EMBL" id="LXQA011012715">
    <property type="protein sequence ID" value="MCI81179.1"/>
    <property type="molecule type" value="Genomic_DNA"/>
</dbReference>
<keyword evidence="2" id="KW-0238">DNA-binding</keyword>
<organism evidence="2 3">
    <name type="scientific">Trifolium medium</name>
    <dbReference type="NCBI Taxonomy" id="97028"/>
    <lineage>
        <taxon>Eukaryota</taxon>
        <taxon>Viridiplantae</taxon>
        <taxon>Streptophyta</taxon>
        <taxon>Embryophyta</taxon>
        <taxon>Tracheophyta</taxon>
        <taxon>Spermatophyta</taxon>
        <taxon>Magnoliopsida</taxon>
        <taxon>eudicotyledons</taxon>
        <taxon>Gunneridae</taxon>
        <taxon>Pentapetalae</taxon>
        <taxon>rosids</taxon>
        <taxon>fabids</taxon>
        <taxon>Fabales</taxon>
        <taxon>Fabaceae</taxon>
        <taxon>Papilionoideae</taxon>
        <taxon>50 kb inversion clade</taxon>
        <taxon>NPAAA clade</taxon>
        <taxon>Hologalegina</taxon>
        <taxon>IRL clade</taxon>
        <taxon>Trifolieae</taxon>
        <taxon>Trifolium</taxon>
    </lineage>
</organism>
<comment type="caution">
    <text evidence="2">The sequence shown here is derived from an EMBL/GenBank/DDBJ whole genome shotgun (WGS) entry which is preliminary data.</text>
</comment>
<reference evidence="2 3" key="1">
    <citation type="journal article" date="2018" name="Front. Plant Sci.">
        <title>Red Clover (Trifolium pratense) and Zigzag Clover (T. medium) - A Picture of Genomic Similarities and Differences.</title>
        <authorList>
            <person name="Dluhosova J."/>
            <person name="Istvanek J."/>
            <person name="Nedelnik J."/>
            <person name="Repkova J."/>
        </authorList>
    </citation>
    <scope>NUCLEOTIDE SEQUENCE [LARGE SCALE GENOMIC DNA]</scope>
    <source>
        <strain evidence="3">cv. 10/8</strain>
        <tissue evidence="2">Leaf</tissue>
    </source>
</reference>
<dbReference type="AlphaFoldDB" id="A0A392V1R9"/>
<evidence type="ECO:0000313" key="2">
    <source>
        <dbReference type="EMBL" id="MCI81179.1"/>
    </source>
</evidence>
<feature type="non-terminal residue" evidence="2">
    <location>
        <position position="58"/>
    </location>
</feature>
<protein>
    <submittedName>
        <fullName evidence="2">Homeobox KN domain protein</fullName>
    </submittedName>
</protein>
<proteinExistence type="predicted"/>
<keyword evidence="3" id="KW-1185">Reference proteome</keyword>
<dbReference type="GO" id="GO:0003677">
    <property type="term" value="F:DNA binding"/>
    <property type="evidence" value="ECO:0007669"/>
    <property type="project" value="UniProtKB-KW"/>
</dbReference>
<evidence type="ECO:0000256" key="1">
    <source>
        <dbReference type="SAM" id="MobiDB-lite"/>
    </source>
</evidence>
<sequence length="58" mass="6199">MSTGQDGDVTSALLGDVKNFKGSSRKKHKKPSIADELSSLQEPGQEDLTPVSGKRNVE</sequence>